<dbReference type="Proteomes" id="UP000095767">
    <property type="component" value="Unassembled WGS sequence"/>
</dbReference>
<dbReference type="PROSITE" id="PS51032">
    <property type="entry name" value="AP2_ERF"/>
    <property type="match status" value="2"/>
</dbReference>
<feature type="compositionally biased region" description="Low complexity" evidence="7">
    <location>
        <begin position="237"/>
        <end position="251"/>
    </location>
</feature>
<comment type="subcellular location">
    <subcellularLocation>
        <location evidence="1">Nucleus</location>
    </subcellularLocation>
</comment>
<keyword evidence="2" id="KW-0805">Transcription regulation</keyword>
<evidence type="ECO:0000256" key="1">
    <source>
        <dbReference type="ARBA" id="ARBA00004123"/>
    </source>
</evidence>
<dbReference type="GO" id="GO:0009873">
    <property type="term" value="P:ethylene-activated signaling pathway"/>
    <property type="evidence" value="ECO:0007669"/>
    <property type="project" value="InterPro"/>
</dbReference>
<dbReference type="SMART" id="SM00380">
    <property type="entry name" value="AP2"/>
    <property type="match status" value="2"/>
</dbReference>
<name>A0A1E5URJ3_9POAL</name>
<comment type="caution">
    <text evidence="9">The sequence shown here is derived from an EMBL/GenBank/DDBJ whole genome shotgun (WGS) entry which is preliminary data.</text>
</comment>
<feature type="domain" description="AP2/ERF" evidence="8">
    <location>
        <begin position="110"/>
        <end position="167"/>
    </location>
</feature>
<feature type="coiled-coil region" evidence="6">
    <location>
        <begin position="477"/>
        <end position="504"/>
    </location>
</feature>
<dbReference type="FunFam" id="3.30.730.10:FF:000001">
    <property type="entry name" value="Ethylene-responsive transcription factor 2"/>
    <property type="match status" value="2"/>
</dbReference>
<dbReference type="Gene3D" id="3.30.730.10">
    <property type="entry name" value="AP2/ERF domain"/>
    <property type="match status" value="2"/>
</dbReference>
<keyword evidence="10" id="KW-1185">Reference proteome</keyword>
<dbReference type="CDD" id="cd00018">
    <property type="entry name" value="AP2"/>
    <property type="match status" value="2"/>
</dbReference>
<keyword evidence="6" id="KW-0175">Coiled coil</keyword>
<dbReference type="PANTHER" id="PTHR31190">
    <property type="entry name" value="DNA-BINDING DOMAIN"/>
    <property type="match status" value="1"/>
</dbReference>
<dbReference type="PRINTS" id="PR00367">
    <property type="entry name" value="ETHRSPELEMNT"/>
</dbReference>
<dbReference type="Pfam" id="PF00847">
    <property type="entry name" value="AP2"/>
    <property type="match status" value="2"/>
</dbReference>
<evidence type="ECO:0000313" key="9">
    <source>
        <dbReference type="EMBL" id="OEL15496.1"/>
    </source>
</evidence>
<evidence type="ECO:0000256" key="3">
    <source>
        <dbReference type="ARBA" id="ARBA00023125"/>
    </source>
</evidence>
<dbReference type="GO" id="GO:0003677">
    <property type="term" value="F:DNA binding"/>
    <property type="evidence" value="ECO:0007669"/>
    <property type="project" value="UniProtKB-KW"/>
</dbReference>
<dbReference type="SUPFAM" id="SSF54171">
    <property type="entry name" value="DNA-binding domain"/>
    <property type="match status" value="2"/>
</dbReference>
<feature type="region of interest" description="Disordered" evidence="7">
    <location>
        <begin position="237"/>
        <end position="270"/>
    </location>
</feature>
<dbReference type="AlphaFoldDB" id="A0A1E5URJ3"/>
<dbReference type="OrthoDB" id="686354at2759"/>
<dbReference type="InterPro" id="IPR001471">
    <property type="entry name" value="AP2/ERF_dom"/>
</dbReference>
<dbReference type="InterPro" id="IPR016177">
    <property type="entry name" value="DNA-bd_dom_sf"/>
</dbReference>
<feature type="compositionally biased region" description="Low complexity" evidence="7">
    <location>
        <begin position="32"/>
        <end position="48"/>
    </location>
</feature>
<dbReference type="GO" id="GO:0003700">
    <property type="term" value="F:DNA-binding transcription factor activity"/>
    <property type="evidence" value="ECO:0007669"/>
    <property type="project" value="InterPro"/>
</dbReference>
<dbReference type="PANTHER" id="PTHR31190:SF194">
    <property type="entry name" value="AP2 DOMAIN CONTAINING PROTEIN"/>
    <property type="match status" value="1"/>
</dbReference>
<accession>A0A1E5URJ3</accession>
<evidence type="ECO:0000256" key="4">
    <source>
        <dbReference type="ARBA" id="ARBA00023163"/>
    </source>
</evidence>
<organism evidence="9 10">
    <name type="scientific">Dichanthelium oligosanthes</name>
    <dbReference type="NCBI Taxonomy" id="888268"/>
    <lineage>
        <taxon>Eukaryota</taxon>
        <taxon>Viridiplantae</taxon>
        <taxon>Streptophyta</taxon>
        <taxon>Embryophyta</taxon>
        <taxon>Tracheophyta</taxon>
        <taxon>Spermatophyta</taxon>
        <taxon>Magnoliopsida</taxon>
        <taxon>Liliopsida</taxon>
        <taxon>Poales</taxon>
        <taxon>Poaceae</taxon>
        <taxon>PACMAD clade</taxon>
        <taxon>Panicoideae</taxon>
        <taxon>Panicodae</taxon>
        <taxon>Paniceae</taxon>
        <taxon>Dichantheliinae</taxon>
        <taxon>Dichanthelium</taxon>
    </lineage>
</organism>
<keyword evidence="4" id="KW-0804">Transcription</keyword>
<keyword evidence="5" id="KW-0539">Nucleus</keyword>
<reference evidence="9 10" key="1">
    <citation type="submission" date="2016-09" db="EMBL/GenBank/DDBJ databases">
        <title>The draft genome of Dichanthelium oligosanthes: A C3 panicoid grass species.</title>
        <authorList>
            <person name="Studer A.J."/>
            <person name="Schnable J.C."/>
            <person name="Brutnell T.P."/>
        </authorList>
    </citation>
    <scope>NUCLEOTIDE SEQUENCE [LARGE SCALE GENOMIC DNA]</scope>
    <source>
        <strain evidence="10">cv. Kellogg 1175</strain>
        <tissue evidence="9">Leaf</tissue>
    </source>
</reference>
<evidence type="ECO:0000256" key="5">
    <source>
        <dbReference type="ARBA" id="ARBA00023242"/>
    </source>
</evidence>
<evidence type="ECO:0000256" key="2">
    <source>
        <dbReference type="ARBA" id="ARBA00023015"/>
    </source>
</evidence>
<evidence type="ECO:0000256" key="7">
    <source>
        <dbReference type="SAM" id="MobiDB-lite"/>
    </source>
</evidence>
<keyword evidence="3" id="KW-0238">DNA-binding</keyword>
<dbReference type="GO" id="GO:0005634">
    <property type="term" value="C:nucleus"/>
    <property type="evidence" value="ECO:0007669"/>
    <property type="project" value="UniProtKB-SubCell"/>
</dbReference>
<evidence type="ECO:0000256" key="6">
    <source>
        <dbReference type="SAM" id="Coils"/>
    </source>
</evidence>
<feature type="region of interest" description="Disordered" evidence="7">
    <location>
        <begin position="168"/>
        <end position="187"/>
    </location>
</feature>
<feature type="domain" description="AP2/ERF" evidence="8">
    <location>
        <begin position="346"/>
        <end position="403"/>
    </location>
</feature>
<evidence type="ECO:0000259" key="8">
    <source>
        <dbReference type="PROSITE" id="PS51032"/>
    </source>
</evidence>
<dbReference type="STRING" id="888268.A0A1E5URJ3"/>
<dbReference type="EMBL" id="LWDX02066583">
    <property type="protein sequence ID" value="OEL15496.1"/>
    <property type="molecule type" value="Genomic_DNA"/>
</dbReference>
<dbReference type="InterPro" id="IPR036955">
    <property type="entry name" value="AP2/ERF_dom_sf"/>
</dbReference>
<evidence type="ECO:0000313" key="10">
    <source>
        <dbReference type="Proteomes" id="UP000095767"/>
    </source>
</evidence>
<gene>
    <name evidence="9" type="ORF">BAE44_0023486</name>
</gene>
<feature type="region of interest" description="Disordered" evidence="7">
    <location>
        <begin position="15"/>
        <end position="55"/>
    </location>
</feature>
<proteinExistence type="predicted"/>
<sequence>MCGGAILAELIPSPRRAASASKPVTAGHLCPAGSTSNSNSNSKKASSGRNMRRNHADIDDFEAAFEEFDDDFDEEVEEDHRFMFSSKSSAFSPAHGGRLAASQKKRGRRHFRGIRQRPWGKWAAEIRDPHKGTRVWLGTFDTAEAAARAYDIEARRLRGSKAKVNFPAAGARPRRGNPRTAPKPQHPAAVQPALLGVGGEKHQEEMAVKPELTASFDLGSFFDMTFPPFPAAAPAMESSFTGSTTESESGSPAKKPRYDDSSDGVSGGGGSTLELADELAFDPFMLPYSGGYESLDGLFAVEDVNGVNNDMNSVGLWSFDEFPPDISGAAVSTTPAPRVAAAGAKKYRGVRYRRSGRWAAEIRDPRQGRRVWLGTYCTAEEAARAYDREARRIRGKSARLNFPPQHGGPCRQRRRAPVGIDLNLPAVSDDLDGTGGDDTMDVDEDAVQSTLARIKDLITQDPHDERIVSRAAGALPYAALIAECSRQMEEIAALRRDLETRERQLVRLVSHVLR</sequence>
<protein>
    <recommendedName>
        <fullName evidence="8">AP2/ERF domain-containing protein</fullName>
    </recommendedName>
</protein>
<dbReference type="InterPro" id="IPR044808">
    <property type="entry name" value="ERF_plant"/>
</dbReference>